<name>A0A255XSE3_9PROT</name>
<evidence type="ECO:0000313" key="3">
    <source>
        <dbReference type="Proteomes" id="UP000216361"/>
    </source>
</evidence>
<gene>
    <name evidence="2" type="ORF">CHR90_06420</name>
</gene>
<dbReference type="Proteomes" id="UP000216361">
    <property type="component" value="Unassembled WGS sequence"/>
</dbReference>
<dbReference type="EMBL" id="NOXS01000030">
    <property type="protein sequence ID" value="OYQ19927.1"/>
    <property type="molecule type" value="Genomic_DNA"/>
</dbReference>
<feature type="region of interest" description="Disordered" evidence="1">
    <location>
        <begin position="82"/>
        <end position="107"/>
    </location>
</feature>
<dbReference type="RefSeq" id="WP_094408345.1">
    <property type="nucleotide sequence ID" value="NZ_BMJZ01000006.1"/>
</dbReference>
<protein>
    <recommendedName>
        <fullName evidence="4">Pyrroline-5-carboxylate reductase</fullName>
    </recommendedName>
</protein>
<reference evidence="2 3" key="1">
    <citation type="submission" date="2017-07" db="EMBL/GenBank/DDBJ databases">
        <title>Elstera cyanobacteriorum sp. nov., a novel bacterium isolated from cyanobacterial aggregates in a eutrophic lake.</title>
        <authorList>
            <person name="Cai H."/>
        </authorList>
    </citation>
    <scope>NUCLEOTIDE SEQUENCE [LARGE SCALE GENOMIC DNA]</scope>
    <source>
        <strain evidence="2 3">TH019</strain>
    </source>
</reference>
<evidence type="ECO:0000313" key="2">
    <source>
        <dbReference type="EMBL" id="OYQ19927.1"/>
    </source>
</evidence>
<evidence type="ECO:0000256" key="1">
    <source>
        <dbReference type="SAM" id="MobiDB-lite"/>
    </source>
</evidence>
<proteinExistence type="predicted"/>
<comment type="caution">
    <text evidence="2">The sequence shown here is derived from an EMBL/GenBank/DDBJ whole genome shotgun (WGS) entry which is preliminary data.</text>
</comment>
<dbReference type="Pfam" id="PF04380">
    <property type="entry name" value="BMFP"/>
    <property type="match status" value="1"/>
</dbReference>
<sequence>MRQQGRFFEDGARVAGGALGALAGLKAEVNGLARSRVERLLAELNLVTRDEFEAMRDVAVRAREAQTALEARVAALEAKLAAVAKQDEPSPTKRPRAKAKPAADPAV</sequence>
<accession>A0A255XSE3</accession>
<dbReference type="AlphaFoldDB" id="A0A255XSE3"/>
<evidence type="ECO:0008006" key="4">
    <source>
        <dbReference type="Google" id="ProtNLM"/>
    </source>
</evidence>
<organism evidence="2 3">
    <name type="scientific">Elstera cyanobacteriorum</name>
    <dbReference type="NCBI Taxonomy" id="2022747"/>
    <lineage>
        <taxon>Bacteria</taxon>
        <taxon>Pseudomonadati</taxon>
        <taxon>Pseudomonadota</taxon>
        <taxon>Alphaproteobacteria</taxon>
        <taxon>Rhodospirillales</taxon>
        <taxon>Rhodospirillaceae</taxon>
        <taxon>Elstera</taxon>
    </lineage>
</organism>
<dbReference type="InterPro" id="IPR007475">
    <property type="entry name" value="UbiK"/>
</dbReference>
<keyword evidence="3" id="KW-1185">Reference proteome</keyword>
<dbReference type="OrthoDB" id="7392124at2"/>